<dbReference type="RefSeq" id="WP_087514278.1">
    <property type="nucleotide sequence ID" value="NZ_CP032134.1"/>
</dbReference>
<name>A0A3B7M1K6_9GAMM</name>
<evidence type="ECO:0000313" key="2">
    <source>
        <dbReference type="Proteomes" id="UP000263753"/>
    </source>
</evidence>
<dbReference type="AlphaFoldDB" id="A0A3B7M1K6"/>
<sequence>MERNRKNTLKTSIDVCPIWSMEAADKVGKMIEQIEQSNELLRAVSEKWQGHENRAAISGGFAAETWHAESFNLDAILKDKNVRAFTDNFKGNHGLSKNNTVHDIVVMDGNKQVLTAQSKYCGTAEKTANAFREKKDGNFKYAENDVFLGPSDQLNDIKQAAQQKINKSQHRKPAVIEGATHVKNKAADKLAIDGVESTALSKKEAEHLGQGGKTGQEMHKKMQQGYLNKSTLQQSVKAAKNAAVITTVIAGTINSIEYIQKAQNGQISSEEAVQAILKNTVIAAGDSALKAGVATASVSTAAQYLPSLFTGTVFQQSLAAGSVGGAAVCAVDLVQCTVMFALGKMSGKELEERTGKNIFQTGSGVVGSAIGTSIGAIGGPPGMIIGSILGGMITSIATTIAIDNGIEKPFKESLVQTQNLVSLGNVMNDSLMYLSISQDFYADFQKGLFLSEKHFNTQVNEMRKQSSRLKAKLGKF</sequence>
<dbReference type="KEGG" id="achi:CDG60_14395"/>
<reference evidence="2" key="1">
    <citation type="submission" date="2018-09" db="EMBL/GenBank/DDBJ databases">
        <title>The complete genome of Acinetobacter sp. strain WCHAc010005.</title>
        <authorList>
            <person name="Hu Y."/>
            <person name="Long H."/>
            <person name="Feng Y."/>
            <person name="Zong Z."/>
        </authorList>
    </citation>
    <scope>NUCLEOTIDE SEQUENCE [LARGE SCALE GENOMIC DNA]</scope>
    <source>
        <strain evidence="2">WCHAc010005</strain>
    </source>
</reference>
<proteinExistence type="predicted"/>
<evidence type="ECO:0000313" key="1">
    <source>
        <dbReference type="EMBL" id="AXY57647.1"/>
    </source>
</evidence>
<accession>A0A3B7M1K6</accession>
<dbReference type="Proteomes" id="UP000263753">
    <property type="component" value="Chromosome"/>
</dbReference>
<organism evidence="1 2">
    <name type="scientific">Acinetobacter chinensis</name>
    <dbReference type="NCBI Taxonomy" id="2004650"/>
    <lineage>
        <taxon>Bacteria</taxon>
        <taxon>Pseudomonadati</taxon>
        <taxon>Pseudomonadota</taxon>
        <taxon>Gammaproteobacteria</taxon>
        <taxon>Moraxellales</taxon>
        <taxon>Moraxellaceae</taxon>
        <taxon>Acinetobacter</taxon>
    </lineage>
</organism>
<gene>
    <name evidence="1" type="ORF">CDG60_14395</name>
</gene>
<protein>
    <submittedName>
        <fullName evidence="1">Uncharacterized protein</fullName>
    </submittedName>
</protein>
<dbReference type="EMBL" id="CP032134">
    <property type="protein sequence ID" value="AXY57647.1"/>
    <property type="molecule type" value="Genomic_DNA"/>
</dbReference>